<dbReference type="KEGG" id="ttt:THITE_2089697"/>
<organism evidence="1 2">
    <name type="scientific">Thermothielavioides terrestris (strain ATCC 38088 / NRRL 8126)</name>
    <name type="common">Thielavia terrestris</name>
    <dbReference type="NCBI Taxonomy" id="578455"/>
    <lineage>
        <taxon>Eukaryota</taxon>
        <taxon>Fungi</taxon>
        <taxon>Dikarya</taxon>
        <taxon>Ascomycota</taxon>
        <taxon>Pezizomycotina</taxon>
        <taxon>Sordariomycetes</taxon>
        <taxon>Sordariomycetidae</taxon>
        <taxon>Sordariales</taxon>
        <taxon>Chaetomiaceae</taxon>
        <taxon>Thermothielavioides</taxon>
        <taxon>Thermothielavioides terrestris</taxon>
    </lineage>
</organism>
<dbReference type="OrthoDB" id="3561261at2759"/>
<dbReference type="HOGENOM" id="CLU_445627_0_0_1"/>
<protein>
    <submittedName>
        <fullName evidence="1">Uncharacterized protein</fullName>
    </submittedName>
</protein>
<dbReference type="AlphaFoldDB" id="G2R8E5"/>
<accession>G2R8E5</accession>
<reference evidence="1 2" key="1">
    <citation type="journal article" date="2011" name="Nat. Biotechnol.">
        <title>Comparative genomic analysis of the thermophilic biomass-degrading fungi Myceliophthora thermophila and Thielavia terrestris.</title>
        <authorList>
            <person name="Berka R.M."/>
            <person name="Grigoriev I.V."/>
            <person name="Otillar R."/>
            <person name="Salamov A."/>
            <person name="Grimwood J."/>
            <person name="Reid I."/>
            <person name="Ishmael N."/>
            <person name="John T."/>
            <person name="Darmond C."/>
            <person name="Moisan M.-C."/>
            <person name="Henrissat B."/>
            <person name="Coutinho P.M."/>
            <person name="Lombard V."/>
            <person name="Natvig D.O."/>
            <person name="Lindquist E."/>
            <person name="Schmutz J."/>
            <person name="Lucas S."/>
            <person name="Harris P."/>
            <person name="Powlowski J."/>
            <person name="Bellemare A."/>
            <person name="Taylor D."/>
            <person name="Butler G."/>
            <person name="de Vries R.P."/>
            <person name="Allijn I.E."/>
            <person name="van den Brink J."/>
            <person name="Ushinsky S."/>
            <person name="Storms R."/>
            <person name="Powell A.J."/>
            <person name="Paulsen I.T."/>
            <person name="Elbourne L.D.H."/>
            <person name="Baker S.E."/>
            <person name="Magnuson J."/>
            <person name="LaBoissiere S."/>
            <person name="Clutterbuck A.J."/>
            <person name="Martinez D."/>
            <person name="Wogulis M."/>
            <person name="de Leon A.L."/>
            <person name="Rey M.W."/>
            <person name="Tsang A."/>
        </authorList>
    </citation>
    <scope>NUCLEOTIDE SEQUENCE [LARGE SCALE GENOMIC DNA]</scope>
    <source>
        <strain evidence="2">ATCC 38088 / NRRL 8126</strain>
    </source>
</reference>
<name>G2R8E5_THETT</name>
<evidence type="ECO:0000313" key="1">
    <source>
        <dbReference type="EMBL" id="AEO68203.1"/>
    </source>
</evidence>
<keyword evidence="2" id="KW-1185">Reference proteome</keyword>
<sequence>MARQFHQFQKLPLDIQERIWEMSFLNPSPCVQALGLYVLPAKVHQVAREVEQGLKELMGWSFERAHEEVGHDWETFVKEGGKLLGWSDELVEELLTGDRKVRFLLPEQALFKSSPYYHMLAASRTCEAARMAMCRVLQRRLDSQHIEQQQLVKLVKHRATPQGARTLSTIPTVMAQLTEEDKKRVVCPNLAMGCYGRRGGYPVFLNPTVDVLWVDCPFESTDIPQEYGWPATRLSGLLRTAGFYDHHLIAVQRLAVEFSDPKHRKVCSRCDTLRSSRKHWEEFRDSWHNRDPSKQRVVCLLCNVLDGPEFTDLSENQKHEVRNLLKLSVVRRSVKWHYTDAPDGGVRVHADLSPERRKRVLETGEVKTSITHHFGRIPDPEGFVRLYPLLARAAEALERAYYEFWDFLDEDDSWDHEDPSTFPLFFRACPRHFGDDLLACFNDSQCYGSIERGFHSENYDASGSPICYANLDAQDQGVDCRDLLHSRRWCSNTEAVASFWPIPAGTTVFQGNGCVYAEVPEPADRALEDGGEDAVWQYPRARPWGATAFDFARYAHEHMKHRQSRLRRHRISIEYDPERLIEELTETHDTDYFRAIHEGKVPECRVLAIVEQN</sequence>
<dbReference type="GeneID" id="11519897"/>
<proteinExistence type="predicted"/>
<dbReference type="RefSeq" id="XP_003654539.1">
    <property type="nucleotide sequence ID" value="XM_003654491.1"/>
</dbReference>
<gene>
    <name evidence="1" type="ORF">THITE_2089697</name>
</gene>
<dbReference type="EMBL" id="CP003011">
    <property type="protein sequence ID" value="AEO68203.1"/>
    <property type="molecule type" value="Genomic_DNA"/>
</dbReference>
<dbReference type="Proteomes" id="UP000008181">
    <property type="component" value="Chromosome 3"/>
</dbReference>
<evidence type="ECO:0000313" key="2">
    <source>
        <dbReference type="Proteomes" id="UP000008181"/>
    </source>
</evidence>